<dbReference type="AlphaFoldDB" id="A0AAV0QA14"/>
<dbReference type="InterPro" id="IPR011990">
    <property type="entry name" value="TPR-like_helical_dom_sf"/>
</dbReference>
<evidence type="ECO:0000313" key="4">
    <source>
        <dbReference type="Proteomes" id="UP001154282"/>
    </source>
</evidence>
<name>A0AAV0QA14_9ROSI</name>
<dbReference type="PROSITE" id="PS50005">
    <property type="entry name" value="TPR"/>
    <property type="match status" value="1"/>
</dbReference>
<dbReference type="Gene3D" id="3.90.1300.10">
    <property type="entry name" value="Amidase signature (AS) domain"/>
    <property type="match status" value="1"/>
</dbReference>
<feature type="domain" description="Amidase" evidence="2">
    <location>
        <begin position="105"/>
        <end position="272"/>
    </location>
</feature>
<gene>
    <name evidence="3" type="ORF">LITE_LOCUS42279</name>
</gene>
<dbReference type="InterPro" id="IPR023631">
    <property type="entry name" value="Amidase_dom"/>
</dbReference>
<dbReference type="PANTHER" id="PTHR46310">
    <property type="entry name" value="AMIDASE 1"/>
    <property type="match status" value="1"/>
</dbReference>
<reference evidence="3" key="1">
    <citation type="submission" date="2022-08" db="EMBL/GenBank/DDBJ databases">
        <authorList>
            <person name="Gutierrez-Valencia J."/>
        </authorList>
    </citation>
    <scope>NUCLEOTIDE SEQUENCE</scope>
</reference>
<keyword evidence="4" id="KW-1185">Reference proteome</keyword>
<dbReference type="SUPFAM" id="SSF75304">
    <property type="entry name" value="Amidase signature (AS) enzymes"/>
    <property type="match status" value="1"/>
</dbReference>
<evidence type="ECO:0000259" key="2">
    <source>
        <dbReference type="Pfam" id="PF01425"/>
    </source>
</evidence>
<proteinExistence type="predicted"/>
<keyword evidence="1" id="KW-0802">TPR repeat</keyword>
<dbReference type="InterPro" id="IPR019734">
    <property type="entry name" value="TPR_rpt"/>
</dbReference>
<organism evidence="3 4">
    <name type="scientific">Linum tenue</name>
    <dbReference type="NCBI Taxonomy" id="586396"/>
    <lineage>
        <taxon>Eukaryota</taxon>
        <taxon>Viridiplantae</taxon>
        <taxon>Streptophyta</taxon>
        <taxon>Embryophyta</taxon>
        <taxon>Tracheophyta</taxon>
        <taxon>Spermatophyta</taxon>
        <taxon>Magnoliopsida</taxon>
        <taxon>eudicotyledons</taxon>
        <taxon>Gunneridae</taxon>
        <taxon>Pentapetalae</taxon>
        <taxon>rosids</taxon>
        <taxon>fabids</taxon>
        <taxon>Malpighiales</taxon>
        <taxon>Linaceae</taxon>
        <taxon>Linum</taxon>
    </lineage>
</organism>
<accession>A0AAV0QA14</accession>
<feature type="repeat" description="TPR" evidence="1">
    <location>
        <begin position="579"/>
        <end position="612"/>
    </location>
</feature>
<dbReference type="SMART" id="SM00028">
    <property type="entry name" value="TPR"/>
    <property type="match status" value="3"/>
</dbReference>
<sequence length="628" mass="68508">MESQGSAELIGFTALGAGLLLRNVWLHRKAPSAGEESIEKLAHQPPHAPSIEDTLQSIDRPSDAHDQADELFKKNPFEDAEKNFGAFLERYIIFPPVLPPNKQFADLTFAVSDAFDVKGHITGFGSPSWEATHEPAEKMAAIVGDLLEQGATCVGKTVSAELGFGITYAHVGTPLNPQFPRFDSGGSSGGPAVAVASGSVDFALGIDTTGDIRIPASLCGVIGYRPSHGLISTVGVVPNSGSLDCVGILARSSSVLRRLANQLLHLNQANHKSVSRQLVFARDLFDLFELRAEGAYAVADLVKGRSGYESPMHVDFIQHVASEVPSLRRFYKEDANLSEAIPNALSSAMYSLQRYEWRRNHDEWLKEARPEISSTVSRRVHASVTLGEDELQLLYRVRIELRRALGTLLKDGGILVVPTLGDPPLEFKSKRDSSECYARSMSLCSIASLSGCCQVTVPLGKRKGSPLSVSFLSVHGADVFLLDMVDILQSKGKLASNLAVIPAPSANIEVAKLLNEKGNGASEVEGWHSAIKYYSEAIRLNRRNASYYCNRAAAFLELSCFFDVERDCTRAIELDEKNVRAYLMRGTAREMFVDYANASQDFKRALVLEPGNRVAVSALQKLEKLSLR</sequence>
<dbReference type="Gene3D" id="1.25.40.10">
    <property type="entry name" value="Tetratricopeptide repeat domain"/>
    <property type="match status" value="1"/>
</dbReference>
<comment type="caution">
    <text evidence="3">The sequence shown here is derived from an EMBL/GenBank/DDBJ whole genome shotgun (WGS) entry which is preliminary data.</text>
</comment>
<dbReference type="InterPro" id="IPR036928">
    <property type="entry name" value="AS_sf"/>
</dbReference>
<evidence type="ECO:0000256" key="1">
    <source>
        <dbReference type="PROSITE-ProRule" id="PRU00339"/>
    </source>
</evidence>
<dbReference type="EMBL" id="CAMGYJ010000009">
    <property type="protein sequence ID" value="CAI0541909.1"/>
    <property type="molecule type" value="Genomic_DNA"/>
</dbReference>
<evidence type="ECO:0000313" key="3">
    <source>
        <dbReference type="EMBL" id="CAI0541909.1"/>
    </source>
</evidence>
<dbReference type="Proteomes" id="UP001154282">
    <property type="component" value="Unassembled WGS sequence"/>
</dbReference>
<dbReference type="SUPFAM" id="SSF48452">
    <property type="entry name" value="TPR-like"/>
    <property type="match status" value="1"/>
</dbReference>
<protein>
    <recommendedName>
        <fullName evidence="2">Amidase domain-containing protein</fullName>
    </recommendedName>
</protein>
<dbReference type="PANTHER" id="PTHR46310:SF4">
    <property type="entry name" value="OUTER ENVELOPE PROTEIN 64, MITOCHONDRIAL"/>
    <property type="match status" value="1"/>
</dbReference>
<dbReference type="Pfam" id="PF01425">
    <property type="entry name" value="Amidase"/>
    <property type="match status" value="1"/>
</dbReference>